<comment type="caution">
    <text evidence="1">The sequence shown here is derived from an EMBL/GenBank/DDBJ whole genome shotgun (WGS) entry which is preliminary data.</text>
</comment>
<dbReference type="AlphaFoldDB" id="A0AAJ0U5A0"/>
<dbReference type="EMBL" id="NRSJ01000023">
    <property type="protein sequence ID" value="MBK1705525.1"/>
    <property type="molecule type" value="Genomic_DNA"/>
</dbReference>
<reference evidence="1" key="2">
    <citation type="journal article" date="2020" name="Microorganisms">
        <title>Osmotic Adaptation and Compatible Solute Biosynthesis of Phototrophic Bacteria as Revealed from Genome Analyses.</title>
        <authorList>
            <person name="Imhoff J.F."/>
            <person name="Rahn T."/>
            <person name="Kunzel S."/>
            <person name="Keller A."/>
            <person name="Neulinger S.C."/>
        </authorList>
    </citation>
    <scope>NUCLEOTIDE SEQUENCE</scope>
    <source>
        <strain evidence="1">DSM 11080</strain>
    </source>
</reference>
<accession>A0AAJ0U5A0</accession>
<evidence type="ECO:0008006" key="3">
    <source>
        <dbReference type="Google" id="ProtNLM"/>
    </source>
</evidence>
<evidence type="ECO:0000313" key="2">
    <source>
        <dbReference type="Proteomes" id="UP001296776"/>
    </source>
</evidence>
<dbReference type="GO" id="GO:0016075">
    <property type="term" value="P:rRNA catabolic process"/>
    <property type="evidence" value="ECO:0007669"/>
    <property type="project" value="TreeGrafter"/>
</dbReference>
<protein>
    <recommendedName>
        <fullName evidence="3">PIN domain-containing protein</fullName>
    </recommendedName>
</protein>
<dbReference type="PANTHER" id="PTHR42188:SF1">
    <property type="entry name" value="23S RRNA-SPECIFIC ENDONUCLEASE VAPC20"/>
    <property type="match status" value="1"/>
</dbReference>
<dbReference type="RefSeq" id="WP_200346742.1">
    <property type="nucleotide sequence ID" value="NZ_NRSJ01000023.1"/>
</dbReference>
<proteinExistence type="predicted"/>
<dbReference type="Proteomes" id="UP001296776">
    <property type="component" value="Unassembled WGS sequence"/>
</dbReference>
<organism evidence="1 2">
    <name type="scientific">Halochromatium glycolicum</name>
    <dbReference type="NCBI Taxonomy" id="85075"/>
    <lineage>
        <taxon>Bacteria</taxon>
        <taxon>Pseudomonadati</taxon>
        <taxon>Pseudomonadota</taxon>
        <taxon>Gammaproteobacteria</taxon>
        <taxon>Chromatiales</taxon>
        <taxon>Chromatiaceae</taxon>
        <taxon>Halochromatium</taxon>
    </lineage>
</organism>
<dbReference type="SUPFAM" id="SSF88723">
    <property type="entry name" value="PIN domain-like"/>
    <property type="match status" value="1"/>
</dbReference>
<dbReference type="PANTHER" id="PTHR42188">
    <property type="entry name" value="23S RRNA-SPECIFIC ENDONUCLEASE VAPC20"/>
    <property type="match status" value="1"/>
</dbReference>
<keyword evidence="2" id="KW-1185">Reference proteome</keyword>
<sequence length="60" mass="6996">MTREDIHRAWDVFRQFSDKGWSFTDCTSRVVMEHVGLTTAFAFDDHFRQFGLGPVVPMDT</sequence>
<dbReference type="GO" id="GO:0004521">
    <property type="term" value="F:RNA endonuclease activity"/>
    <property type="evidence" value="ECO:0007669"/>
    <property type="project" value="InterPro"/>
</dbReference>
<dbReference type="InterPro" id="IPR029060">
    <property type="entry name" value="PIN-like_dom_sf"/>
</dbReference>
<gene>
    <name evidence="1" type="ORF">CKO40_13420</name>
</gene>
<dbReference type="InterPro" id="IPR039018">
    <property type="entry name" value="VapC20-like"/>
</dbReference>
<reference evidence="1" key="1">
    <citation type="submission" date="2017-08" db="EMBL/GenBank/DDBJ databases">
        <authorList>
            <person name="Imhoff J.F."/>
            <person name="Rahn T."/>
            <person name="Kuenzel S."/>
            <person name="Neulinger S.C."/>
        </authorList>
    </citation>
    <scope>NUCLEOTIDE SEQUENCE</scope>
    <source>
        <strain evidence="1">DSM 11080</strain>
    </source>
</reference>
<dbReference type="Gene3D" id="3.40.50.1010">
    <property type="entry name" value="5'-nuclease"/>
    <property type="match status" value="1"/>
</dbReference>
<name>A0AAJ0U5A0_9GAMM</name>
<evidence type="ECO:0000313" key="1">
    <source>
        <dbReference type="EMBL" id="MBK1705525.1"/>
    </source>
</evidence>